<sequence>MNAEMLEKRREILKQIDALLPKCDCVTAVESESCSNCKKIAKYGQKLLRLINKRTKLNSSIDIARVKSSELPLTKAKYLGLKKEGKIDEKIAEMLNVSSGALQNWKRSNGIAIRTNRKRLKA</sequence>
<dbReference type="AlphaFoldDB" id="A0AAX3WWD7"/>
<accession>A0AAX3WWD7</accession>
<dbReference type="Proteomes" id="UP001178322">
    <property type="component" value="Chromosome"/>
</dbReference>
<proteinExistence type="predicted"/>
<name>A0AAX3WWD7_9BACI</name>
<evidence type="ECO:0000313" key="2">
    <source>
        <dbReference type="Proteomes" id="UP001178322"/>
    </source>
</evidence>
<evidence type="ECO:0000313" key="1">
    <source>
        <dbReference type="EMBL" id="WHY52020.1"/>
    </source>
</evidence>
<dbReference type="EMBL" id="CP126101">
    <property type="protein sequence ID" value="WHY52020.1"/>
    <property type="molecule type" value="Genomic_DNA"/>
</dbReference>
<organism evidence="1 2">
    <name type="scientific">Lysinibacillus pakistanensis</name>
    <dbReference type="NCBI Taxonomy" id="759811"/>
    <lineage>
        <taxon>Bacteria</taxon>
        <taxon>Bacillati</taxon>
        <taxon>Bacillota</taxon>
        <taxon>Bacilli</taxon>
        <taxon>Bacillales</taxon>
        <taxon>Bacillaceae</taxon>
        <taxon>Lysinibacillus</taxon>
    </lineage>
</organism>
<reference evidence="1" key="1">
    <citation type="submission" date="2023-05" db="EMBL/GenBank/DDBJ databases">
        <title>Comparative genomics of Bacillaceae isolates and their secondary metabolite potential.</title>
        <authorList>
            <person name="Song L."/>
            <person name="Nielsen L.J."/>
            <person name="Mohite O."/>
            <person name="Xu X."/>
            <person name="Weber T."/>
            <person name="Kovacs A.T."/>
        </authorList>
    </citation>
    <scope>NUCLEOTIDE SEQUENCE</scope>
    <source>
        <strain evidence="1">LY1</strain>
    </source>
</reference>
<protein>
    <submittedName>
        <fullName evidence="1">Uncharacterized protein</fullName>
    </submittedName>
</protein>
<dbReference type="RefSeq" id="WP_283870507.1">
    <property type="nucleotide sequence ID" value="NZ_CP126101.1"/>
</dbReference>
<gene>
    <name evidence="1" type="ORF">QNH24_01965</name>
</gene>